<keyword evidence="3" id="KW-1185">Reference proteome</keyword>
<dbReference type="AlphaFoldDB" id="A0A642V7A5"/>
<protein>
    <submittedName>
        <fullName evidence="2">Uncharacterized protein</fullName>
    </submittedName>
</protein>
<evidence type="ECO:0000313" key="3">
    <source>
        <dbReference type="Proteomes" id="UP000761534"/>
    </source>
</evidence>
<dbReference type="EMBL" id="SWFS01000157">
    <property type="protein sequence ID" value="KAA8915575.1"/>
    <property type="molecule type" value="Genomic_DNA"/>
</dbReference>
<evidence type="ECO:0000256" key="1">
    <source>
        <dbReference type="SAM" id="MobiDB-lite"/>
    </source>
</evidence>
<evidence type="ECO:0000313" key="2">
    <source>
        <dbReference type="EMBL" id="KAA8915575.1"/>
    </source>
</evidence>
<comment type="caution">
    <text evidence="2">The sequence shown here is derived from an EMBL/GenBank/DDBJ whole genome shotgun (WGS) entry which is preliminary data.</text>
</comment>
<reference evidence="2" key="1">
    <citation type="journal article" date="2019" name="G3 (Bethesda)">
        <title>Genome Assemblies of Two Rare Opportunistic Yeast Pathogens: Diutina rugosa (syn. Candida rugosa) and Trichomonascus ciferrii (syn. Candida ciferrii).</title>
        <authorList>
            <person name="Mixao V."/>
            <person name="Saus E."/>
            <person name="Hansen A.P."/>
            <person name="Lass-Florl C."/>
            <person name="Gabaldon T."/>
        </authorList>
    </citation>
    <scope>NUCLEOTIDE SEQUENCE</scope>
    <source>
        <strain evidence="2">CBS 4856</strain>
    </source>
</reference>
<organism evidence="2 3">
    <name type="scientific">Trichomonascus ciferrii</name>
    <dbReference type="NCBI Taxonomy" id="44093"/>
    <lineage>
        <taxon>Eukaryota</taxon>
        <taxon>Fungi</taxon>
        <taxon>Dikarya</taxon>
        <taxon>Ascomycota</taxon>
        <taxon>Saccharomycotina</taxon>
        <taxon>Dipodascomycetes</taxon>
        <taxon>Dipodascales</taxon>
        <taxon>Trichomonascaceae</taxon>
        <taxon>Trichomonascus</taxon>
        <taxon>Trichomonascus ciferrii complex</taxon>
    </lineage>
</organism>
<sequence>MKNTYSKRKGAKKTFEVYRDIHDLDEKPSKEDRLFYGLFIGVNYGGSEQWGRRDESTVLNDTTNQLSLSELKDKKDEFATSTPKSAEKAPRSYDELQKVCADEEDDICILKPKRNSG</sequence>
<dbReference type="Proteomes" id="UP000761534">
    <property type="component" value="Unassembled WGS sequence"/>
</dbReference>
<name>A0A642V7A5_9ASCO</name>
<accession>A0A642V7A5</accession>
<proteinExistence type="predicted"/>
<gene>
    <name evidence="2" type="ORF">TRICI_002314</name>
</gene>
<dbReference type="VEuPathDB" id="FungiDB:TRICI_002314"/>
<feature type="compositionally biased region" description="Basic and acidic residues" evidence="1">
    <location>
        <begin position="85"/>
        <end position="94"/>
    </location>
</feature>
<feature type="region of interest" description="Disordered" evidence="1">
    <location>
        <begin position="70"/>
        <end position="94"/>
    </location>
</feature>